<protein>
    <submittedName>
        <fullName evidence="1">Uncharacterized protein</fullName>
    </submittedName>
</protein>
<evidence type="ECO:0000313" key="2">
    <source>
        <dbReference type="Proteomes" id="UP001172386"/>
    </source>
</evidence>
<comment type="caution">
    <text evidence="1">The sequence shown here is derived from an EMBL/GenBank/DDBJ whole genome shotgun (WGS) entry which is preliminary data.</text>
</comment>
<organism evidence="1 2">
    <name type="scientific">Neophaeococcomyces mojaviensis</name>
    <dbReference type="NCBI Taxonomy" id="3383035"/>
    <lineage>
        <taxon>Eukaryota</taxon>
        <taxon>Fungi</taxon>
        <taxon>Dikarya</taxon>
        <taxon>Ascomycota</taxon>
        <taxon>Pezizomycotina</taxon>
        <taxon>Eurotiomycetes</taxon>
        <taxon>Chaetothyriomycetidae</taxon>
        <taxon>Chaetothyriales</taxon>
        <taxon>Chaetothyriales incertae sedis</taxon>
        <taxon>Neophaeococcomyces</taxon>
    </lineage>
</organism>
<reference evidence="1" key="1">
    <citation type="submission" date="2022-10" db="EMBL/GenBank/DDBJ databases">
        <title>Culturing micro-colonial fungi from biological soil crusts in the Mojave desert and describing Neophaeococcomyces mojavensis, and introducing the new genera and species Taxawa tesnikishii.</title>
        <authorList>
            <person name="Kurbessoian T."/>
            <person name="Stajich J.E."/>
        </authorList>
    </citation>
    <scope>NUCLEOTIDE SEQUENCE</scope>
    <source>
        <strain evidence="1">JES_112</strain>
    </source>
</reference>
<name>A0ACC2ZXD4_9EURO</name>
<dbReference type="Proteomes" id="UP001172386">
    <property type="component" value="Unassembled WGS sequence"/>
</dbReference>
<proteinExistence type="predicted"/>
<dbReference type="EMBL" id="JAPDRQ010000202">
    <property type="protein sequence ID" value="KAJ9652367.1"/>
    <property type="molecule type" value="Genomic_DNA"/>
</dbReference>
<keyword evidence="2" id="KW-1185">Reference proteome</keyword>
<gene>
    <name evidence="1" type="ORF">H2198_008371</name>
</gene>
<accession>A0ACC2ZXD4</accession>
<sequence>MKATSPQLKRMIICCDGTWQSSVTGDHNIPSNVTRLARTLAQAGIDEDGKVWQQMVYYDSGVGTGALAQLEKDRQGASGDGLLVNVLEAYNWLVNNYSPGDQVFCFGFSRGAFTAKCVAGLITDIGIFKPECMQIFPALWAAYQTNTAKHDFRKTKEYFQFLRGVTPLVPEDKADEVYERKPYEMSHGSPDDFTHGEDSHVVQVVGCFDTVGSLGLADTRLFNNAWSRRRFEFLNVKLSPFEDIRHAFHALALDEHREPFLPTLWYVPNDATFEAEEKAIEHEAVEWPDLKKHREDIDKLLAVRRKSHPTDFCQVWFPGVHINIGGGSDKDDSYDGEGLANITFCWMVQMLGRYLAFDDWTYNDICDYPFTVMKELWRYGSLRKHGLVESAVTKVTNGISSEVHWLLQEGQRKMSLSKEVKMVPARNIKEPKPENHNAPDGKPFRWCGGPFKDSYGFLYRTFSWKVNRTPGECTDRSTEARTPLRELGCTNEYIHPSIHWRIKTYENADPGQQYRPPALANFTRKRDKDGAWGYEKSNGVWIPEWVVKPKPETDNNSQHDWDHAEWTLTEHIGDPELREWLKEIYDAKIKAGGAALLGIEIRQREKTGVPPTN</sequence>
<evidence type="ECO:0000313" key="1">
    <source>
        <dbReference type="EMBL" id="KAJ9652367.1"/>
    </source>
</evidence>